<dbReference type="GO" id="GO:0035556">
    <property type="term" value="P:intracellular signal transduction"/>
    <property type="evidence" value="ECO:0007669"/>
    <property type="project" value="InterPro"/>
</dbReference>
<dbReference type="SUPFAM" id="SSF48065">
    <property type="entry name" value="DBL homology domain (DH-domain)"/>
    <property type="match status" value="1"/>
</dbReference>
<evidence type="ECO:0000313" key="4">
    <source>
        <dbReference type="Proteomes" id="UP000612746"/>
    </source>
</evidence>
<feature type="compositionally biased region" description="Low complexity" evidence="1">
    <location>
        <begin position="125"/>
        <end position="154"/>
    </location>
</feature>
<evidence type="ECO:0000259" key="2">
    <source>
        <dbReference type="PROSITE" id="PS50010"/>
    </source>
</evidence>
<dbReference type="Pfam" id="PF00621">
    <property type="entry name" value="RhoGEF"/>
    <property type="match status" value="1"/>
</dbReference>
<reference evidence="3" key="1">
    <citation type="submission" date="2020-12" db="EMBL/GenBank/DDBJ databases">
        <title>Metabolic potential, ecology and presence of endohyphal bacteria is reflected in genomic diversity of Mucoromycotina.</title>
        <authorList>
            <person name="Muszewska A."/>
            <person name="Okrasinska A."/>
            <person name="Steczkiewicz K."/>
            <person name="Drgas O."/>
            <person name="Orlowska M."/>
            <person name="Perlinska-Lenart U."/>
            <person name="Aleksandrzak-Piekarczyk T."/>
            <person name="Szatraj K."/>
            <person name="Zielenkiewicz U."/>
            <person name="Pilsyk S."/>
            <person name="Malc E."/>
            <person name="Mieczkowski P."/>
            <person name="Kruszewska J.S."/>
            <person name="Biernat P."/>
            <person name="Pawlowska J."/>
        </authorList>
    </citation>
    <scope>NUCLEOTIDE SEQUENCE</scope>
    <source>
        <strain evidence="3">WA0000051536</strain>
    </source>
</reference>
<dbReference type="SMART" id="SM00325">
    <property type="entry name" value="RhoGEF"/>
    <property type="match status" value="1"/>
</dbReference>
<feature type="domain" description="DH" evidence="2">
    <location>
        <begin position="325"/>
        <end position="507"/>
    </location>
</feature>
<dbReference type="InterPro" id="IPR001331">
    <property type="entry name" value="GDS_CDC24_CS"/>
</dbReference>
<dbReference type="GO" id="GO:0005085">
    <property type="term" value="F:guanyl-nucleotide exchange factor activity"/>
    <property type="evidence" value="ECO:0007669"/>
    <property type="project" value="InterPro"/>
</dbReference>
<dbReference type="InterPro" id="IPR051092">
    <property type="entry name" value="FYVE_RhoGEF_PH"/>
</dbReference>
<comment type="caution">
    <text evidence="3">The sequence shown here is derived from an EMBL/GenBank/DDBJ whole genome shotgun (WGS) entry which is preliminary data.</text>
</comment>
<dbReference type="PANTHER" id="PTHR12673">
    <property type="entry name" value="FACIOGENITAL DYSPLASIA PROTEIN"/>
    <property type="match status" value="1"/>
</dbReference>
<feature type="region of interest" description="Disordered" evidence="1">
    <location>
        <begin position="29"/>
        <end position="79"/>
    </location>
</feature>
<dbReference type="PANTHER" id="PTHR12673:SF159">
    <property type="entry name" value="LD03170P"/>
    <property type="match status" value="1"/>
</dbReference>
<evidence type="ECO:0000313" key="3">
    <source>
        <dbReference type="EMBL" id="KAG2189279.1"/>
    </source>
</evidence>
<dbReference type="Proteomes" id="UP000612746">
    <property type="component" value="Unassembled WGS sequence"/>
</dbReference>
<dbReference type="AlphaFoldDB" id="A0A8H7USI0"/>
<feature type="compositionally biased region" description="Low complexity" evidence="1">
    <location>
        <begin position="191"/>
        <end position="209"/>
    </location>
</feature>
<dbReference type="PROSITE" id="PS00741">
    <property type="entry name" value="DH_1"/>
    <property type="match status" value="1"/>
</dbReference>
<dbReference type="PROSITE" id="PS50010">
    <property type="entry name" value="DH_2"/>
    <property type="match status" value="1"/>
</dbReference>
<sequence>MDTSKRNSTTNIDIGQLDALSELRLTVSRRHSDVDLPDSPTTDDEHSSPTTPKSTDAPYPMSEAVGDVQDKLGSDRQSKFKRAISYPLAGDKPVPVRSNTAVSSKPCHSKLCRYFCSEENSSLCPSKQTTQTPNSPTPTAAPKNKSFKRSLFSSKSRRPVSAILTPQKPKDETPHHTRTHSGGDESSIMEPTPSLDRSSSSSSTLSSHGSFHSDRLINALVAGDLSPVTDTDSGSETTLWSDSNAFTAVVNSAPVSAASSPKLNPMESQRKGFFAKRANTQPVMTIDVRPGKGLKAALRNKREAAVLKREAKAITIWRTSTLTLLEAGPDESTFAELNKKFMDPMLESAKLGSPLVRSQDLPILFAHLADAIKISTQIIDRFEKCKEESGMLWRKCPLRVGRIFKDLNDDMGCYVKYALDYHSFEKVLKRAVRNVEYQKFNQDSINNLETNRMGLADYLIMPIQRVTRYGLLLKDLKKHTSVANPDYDDLDGAIKMITGLAIAMNHAQKKN</sequence>
<dbReference type="CDD" id="cd00160">
    <property type="entry name" value="RhoGEF"/>
    <property type="match status" value="1"/>
</dbReference>
<evidence type="ECO:0000256" key="1">
    <source>
        <dbReference type="SAM" id="MobiDB-lite"/>
    </source>
</evidence>
<name>A0A8H7USI0_9FUNG</name>
<feature type="compositionally biased region" description="Basic and acidic residues" evidence="1">
    <location>
        <begin position="68"/>
        <end position="78"/>
    </location>
</feature>
<dbReference type="OrthoDB" id="660555at2759"/>
<dbReference type="InterPro" id="IPR035899">
    <property type="entry name" value="DBL_dom_sf"/>
</dbReference>
<gene>
    <name evidence="3" type="ORF">INT44_004421</name>
</gene>
<feature type="region of interest" description="Disordered" evidence="1">
    <location>
        <begin position="123"/>
        <end position="209"/>
    </location>
</feature>
<protein>
    <recommendedName>
        <fullName evidence="2">DH domain-containing protein</fullName>
    </recommendedName>
</protein>
<keyword evidence="4" id="KW-1185">Reference proteome</keyword>
<dbReference type="GO" id="GO:0005737">
    <property type="term" value="C:cytoplasm"/>
    <property type="evidence" value="ECO:0007669"/>
    <property type="project" value="TreeGrafter"/>
</dbReference>
<dbReference type="EMBL" id="JAEPRA010000001">
    <property type="protein sequence ID" value="KAG2189279.1"/>
    <property type="molecule type" value="Genomic_DNA"/>
</dbReference>
<proteinExistence type="predicted"/>
<accession>A0A8H7USI0</accession>
<dbReference type="Gene3D" id="1.20.900.10">
    <property type="entry name" value="Dbl homology (DH) domain"/>
    <property type="match status" value="1"/>
</dbReference>
<organism evidence="3 4">
    <name type="scientific">Umbelopsis vinacea</name>
    <dbReference type="NCBI Taxonomy" id="44442"/>
    <lineage>
        <taxon>Eukaryota</taxon>
        <taxon>Fungi</taxon>
        <taxon>Fungi incertae sedis</taxon>
        <taxon>Mucoromycota</taxon>
        <taxon>Mucoromycotina</taxon>
        <taxon>Umbelopsidomycetes</taxon>
        <taxon>Umbelopsidales</taxon>
        <taxon>Umbelopsidaceae</taxon>
        <taxon>Umbelopsis</taxon>
    </lineage>
</organism>
<dbReference type="InterPro" id="IPR000219">
    <property type="entry name" value="DH_dom"/>
</dbReference>